<evidence type="ECO:0000313" key="2">
    <source>
        <dbReference type="EMBL" id="SOD53285.1"/>
    </source>
</evidence>
<reference evidence="2 3" key="1">
    <citation type="submission" date="2017-09" db="EMBL/GenBank/DDBJ databases">
        <authorList>
            <person name="Ehlers B."/>
            <person name="Leendertz F.H."/>
        </authorList>
    </citation>
    <scope>NUCLEOTIDE SEQUENCE [LARGE SCALE GENOMIC DNA]</scope>
    <source>
        <strain evidence="2 3">CGMCC 1.10978</strain>
    </source>
</reference>
<dbReference type="Proteomes" id="UP000219374">
    <property type="component" value="Unassembled WGS sequence"/>
</dbReference>
<dbReference type="RefSeq" id="WP_097121095.1">
    <property type="nucleotide sequence ID" value="NZ_OCND01000002.1"/>
</dbReference>
<keyword evidence="1" id="KW-0812">Transmembrane</keyword>
<keyword evidence="1" id="KW-1133">Transmembrane helix</keyword>
<keyword evidence="3" id="KW-1185">Reference proteome</keyword>
<feature type="transmembrane region" description="Helical" evidence="1">
    <location>
        <begin position="46"/>
        <end position="68"/>
    </location>
</feature>
<name>A0A286D3Q1_9GAMM</name>
<evidence type="ECO:0000313" key="3">
    <source>
        <dbReference type="Proteomes" id="UP000219374"/>
    </source>
</evidence>
<dbReference type="OrthoDB" id="5985650at2"/>
<sequence length="115" mass="12908">MKLISKMVLRMYAPAVLIVVGGLVAAETIARTQRMFGGFFSPRLASLSFLLAILIGMIWAMHASWRLWRWARGRELRCACGGLMSRPRLNRRGQIYRKCMGCGGRTLQVAAKPSH</sequence>
<accession>A0A286D3Q1</accession>
<proteinExistence type="predicted"/>
<protein>
    <submittedName>
        <fullName evidence="2">Uncharacterized protein</fullName>
    </submittedName>
</protein>
<keyword evidence="1" id="KW-0472">Membrane</keyword>
<dbReference type="AlphaFoldDB" id="A0A286D3Q1"/>
<dbReference type="EMBL" id="OCND01000002">
    <property type="protein sequence ID" value="SOD53285.1"/>
    <property type="molecule type" value="Genomic_DNA"/>
</dbReference>
<gene>
    <name evidence="2" type="ORF">SAMN06296416_102332</name>
</gene>
<evidence type="ECO:0000256" key="1">
    <source>
        <dbReference type="SAM" id="Phobius"/>
    </source>
</evidence>
<organism evidence="2 3">
    <name type="scientific">Pseudoxanthomonas wuyuanensis</name>
    <dbReference type="NCBI Taxonomy" id="1073196"/>
    <lineage>
        <taxon>Bacteria</taxon>
        <taxon>Pseudomonadati</taxon>
        <taxon>Pseudomonadota</taxon>
        <taxon>Gammaproteobacteria</taxon>
        <taxon>Lysobacterales</taxon>
        <taxon>Lysobacteraceae</taxon>
        <taxon>Pseudoxanthomonas</taxon>
    </lineage>
</organism>